<proteinExistence type="predicted"/>
<evidence type="ECO:0000313" key="1">
    <source>
        <dbReference type="EMBL" id="MXU91278.1"/>
    </source>
</evidence>
<organism evidence="1">
    <name type="scientific">Ixodes ricinus</name>
    <name type="common">Common tick</name>
    <name type="synonym">Acarus ricinus</name>
    <dbReference type="NCBI Taxonomy" id="34613"/>
    <lineage>
        <taxon>Eukaryota</taxon>
        <taxon>Metazoa</taxon>
        <taxon>Ecdysozoa</taxon>
        <taxon>Arthropoda</taxon>
        <taxon>Chelicerata</taxon>
        <taxon>Arachnida</taxon>
        <taxon>Acari</taxon>
        <taxon>Parasitiformes</taxon>
        <taxon>Ixodida</taxon>
        <taxon>Ixodoidea</taxon>
        <taxon>Ixodidae</taxon>
        <taxon>Ixodinae</taxon>
        <taxon>Ixodes</taxon>
    </lineage>
</organism>
<accession>A0A6B0UPG5</accession>
<sequence length="121" mass="13575">MVDGTVVVKALLLHRLLDLLPGNVWQLEHVLKHNGVNHLPVLRGRRGLPAALHEALELRVGGPLAHPLVLHHLTHRPPLLGVHHQHLADQLLALCRHKVRNPELPRENTGSKALQRLSVKW</sequence>
<name>A0A6B0UPG5_IXORI</name>
<protein>
    <submittedName>
        <fullName evidence="1">Putative secreted protein</fullName>
    </submittedName>
</protein>
<dbReference type="AlphaFoldDB" id="A0A6B0UPG5"/>
<reference evidence="1" key="1">
    <citation type="submission" date="2019-12" db="EMBL/GenBank/DDBJ databases">
        <title>An insight into the sialome of adult female Ixodes ricinus ticks feeding for 6 days.</title>
        <authorList>
            <person name="Perner J."/>
            <person name="Ribeiro J.M.C."/>
        </authorList>
    </citation>
    <scope>NUCLEOTIDE SEQUENCE</scope>
    <source>
        <strain evidence="1">Semi-engorged</strain>
        <tissue evidence="1">Salivary glands</tissue>
    </source>
</reference>
<dbReference type="EMBL" id="GIFC01009195">
    <property type="protein sequence ID" value="MXU91278.1"/>
    <property type="molecule type" value="Transcribed_RNA"/>
</dbReference>